<dbReference type="EMBL" id="JYDI01002360">
    <property type="protein sequence ID" value="KRY25392.1"/>
    <property type="molecule type" value="Genomic_DNA"/>
</dbReference>
<dbReference type="EMBL" id="JYDI01001587">
    <property type="protein sequence ID" value="KRY27978.1"/>
    <property type="molecule type" value="Genomic_DNA"/>
</dbReference>
<evidence type="ECO:0000313" key="4">
    <source>
        <dbReference type="Proteomes" id="UP000054653"/>
    </source>
</evidence>
<evidence type="ECO:0000313" key="2">
    <source>
        <dbReference type="EMBL" id="KRY25392.1"/>
    </source>
</evidence>
<evidence type="ECO:0000256" key="1">
    <source>
        <dbReference type="SAM" id="MobiDB-lite"/>
    </source>
</evidence>
<feature type="region of interest" description="Disordered" evidence="1">
    <location>
        <begin position="1"/>
        <end position="34"/>
    </location>
</feature>
<organism evidence="2 4">
    <name type="scientific">Trichinella britovi</name>
    <name type="common">Parasitic roundworm</name>
    <dbReference type="NCBI Taxonomy" id="45882"/>
    <lineage>
        <taxon>Eukaryota</taxon>
        <taxon>Metazoa</taxon>
        <taxon>Ecdysozoa</taxon>
        <taxon>Nematoda</taxon>
        <taxon>Enoplea</taxon>
        <taxon>Dorylaimia</taxon>
        <taxon>Trichinellida</taxon>
        <taxon>Trichinellidae</taxon>
        <taxon>Trichinella</taxon>
    </lineage>
</organism>
<feature type="compositionally biased region" description="Polar residues" evidence="1">
    <location>
        <begin position="20"/>
        <end position="34"/>
    </location>
</feature>
<gene>
    <name evidence="2" type="ORF">T03_16911</name>
    <name evidence="3" type="ORF">T03_2366</name>
</gene>
<reference evidence="2 4" key="1">
    <citation type="submission" date="2015-01" db="EMBL/GenBank/DDBJ databases">
        <title>Evolution of Trichinella species and genotypes.</title>
        <authorList>
            <person name="Korhonen P.K."/>
            <person name="Edoardo P."/>
            <person name="Giuseppe L.R."/>
            <person name="Gasser R.B."/>
        </authorList>
    </citation>
    <scope>NUCLEOTIDE SEQUENCE [LARGE SCALE GENOMIC DNA]</scope>
    <source>
        <strain evidence="2">ISS120</strain>
    </source>
</reference>
<name>A0A0V1AKM8_TRIBR</name>
<sequence length="34" mass="3880">MVGINSPFRSSMRVKDHLQNKPTSRITPKQLQIA</sequence>
<protein>
    <submittedName>
        <fullName evidence="2">Uncharacterized protein</fullName>
    </submittedName>
</protein>
<accession>A0A0V1AKM8</accession>
<dbReference type="AlphaFoldDB" id="A0A0V1AKM8"/>
<evidence type="ECO:0000313" key="3">
    <source>
        <dbReference type="EMBL" id="KRY27978.1"/>
    </source>
</evidence>
<comment type="caution">
    <text evidence="2">The sequence shown here is derived from an EMBL/GenBank/DDBJ whole genome shotgun (WGS) entry which is preliminary data.</text>
</comment>
<keyword evidence="4" id="KW-1185">Reference proteome</keyword>
<dbReference type="Proteomes" id="UP000054653">
    <property type="component" value="Unassembled WGS sequence"/>
</dbReference>
<proteinExistence type="predicted"/>